<dbReference type="EMBL" id="CADEPI010000310">
    <property type="protein sequence ID" value="CAB3383443.1"/>
    <property type="molecule type" value="Genomic_DNA"/>
</dbReference>
<feature type="region of interest" description="Disordered" evidence="1">
    <location>
        <begin position="19"/>
        <end position="40"/>
    </location>
</feature>
<sequence length="259" mass="28602">MSLRSSHLGHLGTGLLWHRKADDDDDSSSDSSLRSFSADEVAELEDKTGRLAPDMVDSLLDEITEQALESERQVAKGLVHVLEESLREEHALGVGHDTLDTLAEKFAQLLAYGDSDDGEGQTVSRKSQATQTTEMIELMDRREAKLENGCSCIVETVHQMISLLEQLQFHWQSFSGPGGVDAFLHKSMGIATEMEGKAMRLIECTEAHRAACLSQCLEYVPRSESVTELTDFQKYLDLDVVDADDASLFFNQCAERGGS</sequence>
<reference evidence="2 3" key="1">
    <citation type="submission" date="2020-04" db="EMBL/GenBank/DDBJ databases">
        <authorList>
            <person name="Alioto T."/>
            <person name="Alioto T."/>
            <person name="Gomez Garrido J."/>
        </authorList>
    </citation>
    <scope>NUCLEOTIDE SEQUENCE [LARGE SCALE GENOMIC DNA]</scope>
</reference>
<dbReference type="Proteomes" id="UP000494165">
    <property type="component" value="Unassembled WGS sequence"/>
</dbReference>
<name>A0A8S1DIA4_9INSE</name>
<gene>
    <name evidence="2" type="ORF">CLODIP_2_CD02135</name>
</gene>
<proteinExistence type="predicted"/>
<protein>
    <submittedName>
        <fullName evidence="2">Uncharacterized protein</fullName>
    </submittedName>
</protein>
<organism evidence="2 3">
    <name type="scientific">Cloeon dipterum</name>
    <dbReference type="NCBI Taxonomy" id="197152"/>
    <lineage>
        <taxon>Eukaryota</taxon>
        <taxon>Metazoa</taxon>
        <taxon>Ecdysozoa</taxon>
        <taxon>Arthropoda</taxon>
        <taxon>Hexapoda</taxon>
        <taxon>Insecta</taxon>
        <taxon>Pterygota</taxon>
        <taxon>Palaeoptera</taxon>
        <taxon>Ephemeroptera</taxon>
        <taxon>Pisciforma</taxon>
        <taxon>Baetidae</taxon>
        <taxon>Cloeon</taxon>
    </lineage>
</organism>
<feature type="compositionally biased region" description="Low complexity" evidence="1">
    <location>
        <begin position="29"/>
        <end position="39"/>
    </location>
</feature>
<dbReference type="AlphaFoldDB" id="A0A8S1DIA4"/>
<keyword evidence="3" id="KW-1185">Reference proteome</keyword>
<evidence type="ECO:0000313" key="2">
    <source>
        <dbReference type="EMBL" id="CAB3383443.1"/>
    </source>
</evidence>
<accession>A0A8S1DIA4</accession>
<evidence type="ECO:0000313" key="3">
    <source>
        <dbReference type="Proteomes" id="UP000494165"/>
    </source>
</evidence>
<comment type="caution">
    <text evidence="2">The sequence shown here is derived from an EMBL/GenBank/DDBJ whole genome shotgun (WGS) entry which is preliminary data.</text>
</comment>
<evidence type="ECO:0000256" key="1">
    <source>
        <dbReference type="SAM" id="MobiDB-lite"/>
    </source>
</evidence>